<accession>A0A653B059</accession>
<proteinExistence type="predicted"/>
<dbReference type="EMBL" id="LR130779">
    <property type="protein sequence ID" value="VDN62028.1"/>
    <property type="molecule type" value="Genomic_DNA"/>
</dbReference>
<name>A0A653B059_ECTOL</name>
<gene>
    <name evidence="1" type="ORF">POT9AD_1037</name>
</gene>
<protein>
    <submittedName>
        <fullName evidence="1">Uncharacterized protein</fullName>
    </submittedName>
</protein>
<evidence type="ECO:0000313" key="1">
    <source>
        <dbReference type="EMBL" id="VDN62028.1"/>
    </source>
</evidence>
<organism evidence="1">
    <name type="scientific">Ectopseudomonas oleovorans</name>
    <name type="common">Pseudomonas oleovorans</name>
    <dbReference type="NCBI Taxonomy" id="301"/>
    <lineage>
        <taxon>Bacteria</taxon>
        <taxon>Pseudomonadati</taxon>
        <taxon>Pseudomonadota</taxon>
        <taxon>Gammaproteobacteria</taxon>
        <taxon>Pseudomonadales</taxon>
        <taxon>Pseudomonadaceae</taxon>
        <taxon>Ectopseudomonas</taxon>
    </lineage>
</organism>
<dbReference type="AlphaFoldDB" id="A0A653B059"/>
<sequence length="33" mass="3788">MMDLILISTQVGNSCLYRCYDKFSGQQTTNPME</sequence>
<reference evidence="1" key="1">
    <citation type="submission" date="2018-11" db="EMBL/GenBank/DDBJ databases">
        <authorList>
            <consortium name="Genoscope - CEA"/>
            <person name="William W."/>
        </authorList>
    </citation>
    <scope>NUCLEOTIDE SEQUENCE [LARGE SCALE GENOMIC DNA]</scope>
    <source>
        <strain evidence="1">T9AD</strain>
    </source>
</reference>